<dbReference type="EMBL" id="BGPR01096561">
    <property type="protein sequence ID" value="GBM42483.1"/>
    <property type="molecule type" value="Genomic_DNA"/>
</dbReference>
<feature type="non-terminal residue" evidence="1">
    <location>
        <position position="45"/>
    </location>
</feature>
<keyword evidence="2" id="KW-1185">Reference proteome</keyword>
<dbReference type="Proteomes" id="UP000499080">
    <property type="component" value="Unassembled WGS sequence"/>
</dbReference>
<organism evidence="1 2">
    <name type="scientific">Araneus ventricosus</name>
    <name type="common">Orbweaver spider</name>
    <name type="synonym">Epeira ventricosa</name>
    <dbReference type="NCBI Taxonomy" id="182803"/>
    <lineage>
        <taxon>Eukaryota</taxon>
        <taxon>Metazoa</taxon>
        <taxon>Ecdysozoa</taxon>
        <taxon>Arthropoda</taxon>
        <taxon>Chelicerata</taxon>
        <taxon>Arachnida</taxon>
        <taxon>Araneae</taxon>
        <taxon>Araneomorphae</taxon>
        <taxon>Entelegynae</taxon>
        <taxon>Araneoidea</taxon>
        <taxon>Araneidae</taxon>
        <taxon>Araneus</taxon>
    </lineage>
</organism>
<gene>
    <name evidence="1" type="ORF">AVEN_235877_1</name>
</gene>
<sequence>MRLKAEDLAAIGYLLTRSKTCFAHVAMRFYEALDEKLQIVIEPPK</sequence>
<reference evidence="1 2" key="1">
    <citation type="journal article" date="2019" name="Sci. Rep.">
        <title>Orb-weaving spider Araneus ventricosus genome elucidates the spidroin gene catalogue.</title>
        <authorList>
            <person name="Kono N."/>
            <person name="Nakamura H."/>
            <person name="Ohtoshi R."/>
            <person name="Moran D.A.P."/>
            <person name="Shinohara A."/>
            <person name="Yoshida Y."/>
            <person name="Fujiwara M."/>
            <person name="Mori M."/>
            <person name="Tomita M."/>
            <person name="Arakawa K."/>
        </authorList>
    </citation>
    <scope>NUCLEOTIDE SEQUENCE [LARGE SCALE GENOMIC DNA]</scope>
</reference>
<evidence type="ECO:0000313" key="2">
    <source>
        <dbReference type="Proteomes" id="UP000499080"/>
    </source>
</evidence>
<evidence type="ECO:0000313" key="1">
    <source>
        <dbReference type="EMBL" id="GBM42483.1"/>
    </source>
</evidence>
<protein>
    <submittedName>
        <fullName evidence="1">Uncharacterized protein</fullName>
    </submittedName>
</protein>
<dbReference type="AlphaFoldDB" id="A0A4Y2FMV3"/>
<accession>A0A4Y2FMV3</accession>
<comment type="caution">
    <text evidence="1">The sequence shown here is derived from an EMBL/GenBank/DDBJ whole genome shotgun (WGS) entry which is preliminary data.</text>
</comment>
<proteinExistence type="predicted"/>
<name>A0A4Y2FMV3_ARAVE</name>